<dbReference type="AlphaFoldDB" id="Q2GYV4"/>
<keyword evidence="3" id="KW-0547">Nucleotide-binding</keyword>
<organism evidence="7 8">
    <name type="scientific">Chaetomium globosum (strain ATCC 6205 / CBS 148.51 / DSM 1962 / NBRC 6347 / NRRL 1970)</name>
    <name type="common">Soil fungus</name>
    <dbReference type="NCBI Taxonomy" id="306901"/>
    <lineage>
        <taxon>Eukaryota</taxon>
        <taxon>Fungi</taxon>
        <taxon>Dikarya</taxon>
        <taxon>Ascomycota</taxon>
        <taxon>Pezizomycotina</taxon>
        <taxon>Sordariomycetes</taxon>
        <taxon>Sordariomycetidae</taxon>
        <taxon>Sordariales</taxon>
        <taxon>Chaetomiaceae</taxon>
        <taxon>Chaetomium</taxon>
    </lineage>
</organism>
<reference evidence="8" key="1">
    <citation type="journal article" date="2015" name="Genome Announc.">
        <title>Draft genome sequence of the cellulolytic fungus Chaetomium globosum.</title>
        <authorList>
            <person name="Cuomo C.A."/>
            <person name="Untereiner W.A."/>
            <person name="Ma L.-J."/>
            <person name="Grabherr M."/>
            <person name="Birren B.W."/>
        </authorList>
    </citation>
    <scope>NUCLEOTIDE SEQUENCE [LARGE SCALE GENOMIC DNA]</scope>
    <source>
        <strain evidence="8">ATCC 6205 / CBS 148.51 / DSM 1962 / NBRC 6347 / NRRL 1970</strain>
    </source>
</reference>
<accession>Q2GYV4</accession>
<dbReference type="FunFam" id="3.30.300.30:FF:000002">
    <property type="entry name" value="Long-chain fatty acid transport protein 1"/>
    <property type="match status" value="1"/>
</dbReference>
<feature type="domain" description="AMP-dependent synthetase/ligase" evidence="5">
    <location>
        <begin position="69"/>
        <end position="257"/>
    </location>
</feature>
<dbReference type="GO" id="GO:0044539">
    <property type="term" value="P:long-chain fatty acid import into cell"/>
    <property type="evidence" value="ECO:0007669"/>
    <property type="project" value="TreeGrafter"/>
</dbReference>
<evidence type="ECO:0000256" key="1">
    <source>
        <dbReference type="ARBA" id="ARBA00006432"/>
    </source>
</evidence>
<protein>
    <recommendedName>
        <fullName evidence="9">AMP-dependent synthetase/ligase domain-containing protein</fullName>
    </recommendedName>
</protein>
<dbReference type="PROSITE" id="PS00455">
    <property type="entry name" value="AMP_BINDING"/>
    <property type="match status" value="1"/>
</dbReference>
<evidence type="ECO:0000259" key="5">
    <source>
        <dbReference type="Pfam" id="PF00501"/>
    </source>
</evidence>
<keyword evidence="4" id="KW-0067">ATP-binding</keyword>
<evidence type="ECO:0000313" key="8">
    <source>
        <dbReference type="Proteomes" id="UP000001056"/>
    </source>
</evidence>
<dbReference type="Proteomes" id="UP000001056">
    <property type="component" value="Unassembled WGS sequence"/>
</dbReference>
<evidence type="ECO:0000256" key="4">
    <source>
        <dbReference type="ARBA" id="ARBA00022840"/>
    </source>
</evidence>
<dbReference type="InterPro" id="IPR042099">
    <property type="entry name" value="ANL_N_sf"/>
</dbReference>
<dbReference type="HOGENOM" id="CLU_000022_46_3_1"/>
<dbReference type="eggNOG" id="KOG1179">
    <property type="taxonomic scope" value="Eukaryota"/>
</dbReference>
<evidence type="ECO:0000313" key="7">
    <source>
        <dbReference type="EMBL" id="EAQ85597.1"/>
    </source>
</evidence>
<feature type="domain" description="AMP-binding enzyme C-terminal" evidence="6">
    <location>
        <begin position="404"/>
        <end position="477"/>
    </location>
</feature>
<comment type="similarity">
    <text evidence="1">Belongs to the ATP-dependent AMP-binding enzyme family.</text>
</comment>
<dbReference type="GO" id="GO:0009898">
    <property type="term" value="C:cytoplasmic side of plasma membrane"/>
    <property type="evidence" value="ECO:0007669"/>
    <property type="project" value="TreeGrafter"/>
</dbReference>
<dbReference type="STRING" id="306901.Q2GYV4"/>
<dbReference type="SUPFAM" id="SSF56801">
    <property type="entry name" value="Acetyl-CoA synthetase-like"/>
    <property type="match status" value="1"/>
</dbReference>
<dbReference type="InterPro" id="IPR020845">
    <property type="entry name" value="AMP-binding_CS"/>
</dbReference>
<dbReference type="OMA" id="CELCEPN"/>
<dbReference type="FunCoup" id="Q2GYV4">
    <property type="interactions" value="110"/>
</dbReference>
<evidence type="ECO:0000256" key="2">
    <source>
        <dbReference type="ARBA" id="ARBA00022598"/>
    </source>
</evidence>
<dbReference type="GeneID" id="4394401"/>
<dbReference type="InterPro" id="IPR045851">
    <property type="entry name" value="AMP-bd_C_sf"/>
</dbReference>
<keyword evidence="8" id="KW-1185">Reference proteome</keyword>
<dbReference type="InParanoid" id="Q2GYV4"/>
<dbReference type="VEuPathDB" id="FungiDB:CHGG_06850"/>
<dbReference type="GO" id="GO:0004467">
    <property type="term" value="F:long-chain fatty acid-CoA ligase activity"/>
    <property type="evidence" value="ECO:0007669"/>
    <property type="project" value="TreeGrafter"/>
</dbReference>
<dbReference type="RefSeq" id="XP_001224506.1">
    <property type="nucleotide sequence ID" value="XM_001224505.1"/>
</dbReference>
<name>Q2GYV4_CHAGB</name>
<dbReference type="Gene3D" id="3.30.300.30">
    <property type="match status" value="1"/>
</dbReference>
<evidence type="ECO:0008006" key="9">
    <source>
        <dbReference type="Google" id="ProtNLM"/>
    </source>
</evidence>
<dbReference type="GO" id="GO:0005524">
    <property type="term" value="F:ATP binding"/>
    <property type="evidence" value="ECO:0007669"/>
    <property type="project" value="UniProtKB-KW"/>
</dbReference>
<evidence type="ECO:0000256" key="3">
    <source>
        <dbReference type="ARBA" id="ARBA00022741"/>
    </source>
</evidence>
<dbReference type="Pfam" id="PF00501">
    <property type="entry name" value="AMP-binding"/>
    <property type="match status" value="1"/>
</dbReference>
<dbReference type="PANTHER" id="PTHR43107">
    <property type="entry name" value="LONG-CHAIN FATTY ACID TRANSPORT PROTEIN"/>
    <property type="match status" value="1"/>
</dbReference>
<dbReference type="Gene3D" id="3.40.50.12780">
    <property type="entry name" value="N-terminal domain of ligase-like"/>
    <property type="match status" value="2"/>
</dbReference>
<dbReference type="EMBL" id="CH408033">
    <property type="protein sequence ID" value="EAQ85597.1"/>
    <property type="molecule type" value="Genomic_DNA"/>
</dbReference>
<dbReference type="InterPro" id="IPR025110">
    <property type="entry name" value="AMP-bd_C"/>
</dbReference>
<dbReference type="Pfam" id="PF13193">
    <property type="entry name" value="AMP-binding_C"/>
    <property type="match status" value="1"/>
</dbReference>
<dbReference type="GO" id="GO:0005777">
    <property type="term" value="C:peroxisome"/>
    <property type="evidence" value="ECO:0007669"/>
    <property type="project" value="TreeGrafter"/>
</dbReference>
<proteinExistence type="inferred from homology"/>
<dbReference type="GO" id="GO:0005324">
    <property type="term" value="F:long-chain fatty acid transmembrane transporter activity"/>
    <property type="evidence" value="ECO:0007669"/>
    <property type="project" value="TreeGrafter"/>
</dbReference>
<gene>
    <name evidence="7" type="ORF">CHGG_06850</name>
</gene>
<dbReference type="OrthoDB" id="10253869at2759"/>
<dbReference type="InterPro" id="IPR000873">
    <property type="entry name" value="AMP-dep_synth/lig_dom"/>
</dbReference>
<dbReference type="GO" id="GO:0005811">
    <property type="term" value="C:lipid droplet"/>
    <property type="evidence" value="ECO:0007669"/>
    <property type="project" value="TreeGrafter"/>
</dbReference>
<keyword evidence="2" id="KW-0436">Ligase</keyword>
<evidence type="ECO:0000259" key="6">
    <source>
        <dbReference type="Pfam" id="PF13193"/>
    </source>
</evidence>
<dbReference type="PANTHER" id="PTHR43107:SF15">
    <property type="entry name" value="FATTY ACID TRANSPORT PROTEIN 3, ISOFORM A"/>
    <property type="match status" value="1"/>
</dbReference>
<sequence length="531" mass="58954">MVFPVPIAAAAATGAGALAGAAYLNARFSLAHDLLFFRIFGATLFRLFRAGRAGRLNVFYVLEAQALDKTTGAKPFLLFEGRAVTYAETYETVLRYGLWLRECRGVREGDVVALDYQNSDTFVLLWFALWAVGAKPAFINYNLQGAALAHCLRASTAKLAIVDPRVAESVSEDVRREVVGMEFVVFTPELEVEAQGREPVRYPDAVRVEREPTDMAMLIYTSGTTGMPKPAIISWAKVYVAANMSSKGTSAKPSDVFYTRRLLSSSRQRAASWGHRGHRASLLHQNVLEGRALSSLRTTLVRVDNETELPWRDPKTGFCHRAKTGEAGEFIVRLPADDIKKRFQGYYGNAEATNSKIMRDVFRKGDAWFRSGDVLRWDSDGRVYFHDRIGDTFRWKSENVSTAEVAQILGLHPTVQEANVYGVQLPHHDGRAGCVAIVLDTPKANAQALASLASHAMEKLPRYAVPLFVRLVKELGAQTTGTNKQQKHVLRQQGVDPSKVEDDVLFWLKGGTYVPFRPADWKALEQGAVKL</sequence>